<evidence type="ECO:0000256" key="1">
    <source>
        <dbReference type="SAM" id="MobiDB-lite"/>
    </source>
</evidence>
<reference evidence="2" key="1">
    <citation type="submission" date="2022-03" db="EMBL/GenBank/DDBJ databases">
        <title>Bacterial whole genome sequence for Hymenobacter sp. DH14.</title>
        <authorList>
            <person name="Le V."/>
        </authorList>
    </citation>
    <scope>NUCLEOTIDE SEQUENCE</scope>
    <source>
        <strain evidence="2">DH14</strain>
    </source>
</reference>
<protein>
    <submittedName>
        <fullName evidence="2">Uncharacterized protein</fullName>
    </submittedName>
</protein>
<evidence type="ECO:0000313" key="3">
    <source>
        <dbReference type="Proteomes" id="UP001139193"/>
    </source>
</evidence>
<feature type="region of interest" description="Disordered" evidence="1">
    <location>
        <begin position="1"/>
        <end position="21"/>
    </location>
</feature>
<evidence type="ECO:0000313" key="2">
    <source>
        <dbReference type="EMBL" id="MCI1186300.1"/>
    </source>
</evidence>
<proteinExistence type="predicted"/>
<keyword evidence="3" id="KW-1185">Reference proteome</keyword>
<name>A0A9X1VD01_9BACT</name>
<sequence>MKPAFKLDAHPRRPRPLLSEPPADYFDKLPTRIMARLPQADERAAPAAWAWLSFLSPVLRTGLASVAVLGGFAASFYMSGSAPLVPATASTAALDAVPRTELANYLLTSGTRVETSDLATLTAAHPNIAKGFLRVSDEELNDALDAQPTDDPTYL</sequence>
<dbReference type="RefSeq" id="WP_241934577.1">
    <property type="nucleotide sequence ID" value="NZ_JALBGC010000001.1"/>
</dbReference>
<dbReference type="EMBL" id="JALBGC010000001">
    <property type="protein sequence ID" value="MCI1186300.1"/>
    <property type="molecule type" value="Genomic_DNA"/>
</dbReference>
<dbReference type="AlphaFoldDB" id="A0A9X1VD01"/>
<organism evidence="2 3">
    <name type="scientific">Hymenobacter cyanobacteriorum</name>
    <dbReference type="NCBI Taxonomy" id="2926463"/>
    <lineage>
        <taxon>Bacteria</taxon>
        <taxon>Pseudomonadati</taxon>
        <taxon>Bacteroidota</taxon>
        <taxon>Cytophagia</taxon>
        <taxon>Cytophagales</taxon>
        <taxon>Hymenobacteraceae</taxon>
        <taxon>Hymenobacter</taxon>
    </lineage>
</organism>
<accession>A0A9X1VD01</accession>
<feature type="compositionally biased region" description="Basic and acidic residues" evidence="1">
    <location>
        <begin position="1"/>
        <end position="11"/>
    </location>
</feature>
<comment type="caution">
    <text evidence="2">The sequence shown here is derived from an EMBL/GenBank/DDBJ whole genome shotgun (WGS) entry which is preliminary data.</text>
</comment>
<gene>
    <name evidence="2" type="ORF">MON38_02635</name>
</gene>
<dbReference type="Proteomes" id="UP001139193">
    <property type="component" value="Unassembled WGS sequence"/>
</dbReference>